<dbReference type="CTD" id="9815458"/>
<dbReference type="AlphaFoldDB" id="A0A6A5HUW2"/>
<evidence type="ECO:0000259" key="3">
    <source>
        <dbReference type="Pfam" id="PF20840"/>
    </source>
</evidence>
<organism evidence="4 5">
    <name type="scientific">Caenorhabditis remanei</name>
    <name type="common">Caenorhabditis vulgaris</name>
    <dbReference type="NCBI Taxonomy" id="31234"/>
    <lineage>
        <taxon>Eukaryota</taxon>
        <taxon>Metazoa</taxon>
        <taxon>Ecdysozoa</taxon>
        <taxon>Nematoda</taxon>
        <taxon>Chromadorea</taxon>
        <taxon>Rhabditida</taxon>
        <taxon>Rhabditina</taxon>
        <taxon>Rhabditomorpha</taxon>
        <taxon>Rhabditoidea</taxon>
        <taxon>Rhabditidae</taxon>
        <taxon>Peloderinae</taxon>
        <taxon>Caenorhabditis</taxon>
    </lineage>
</organism>
<feature type="domain" description="DUF5382" evidence="1">
    <location>
        <begin position="146"/>
        <end position="273"/>
    </location>
</feature>
<accession>A0A6A5HUW2</accession>
<feature type="domain" description="DUF5382" evidence="3">
    <location>
        <begin position="6"/>
        <end position="137"/>
    </location>
</feature>
<comment type="caution">
    <text evidence="4">The sequence shown here is derived from an EMBL/GenBank/DDBJ whole genome shotgun (WGS) entry which is preliminary data.</text>
</comment>
<evidence type="ECO:0000259" key="1">
    <source>
        <dbReference type="Pfam" id="PF17354"/>
    </source>
</evidence>
<evidence type="ECO:0000313" key="4">
    <source>
        <dbReference type="EMBL" id="KAF1770077.1"/>
    </source>
</evidence>
<dbReference type="InterPro" id="IPR035415">
    <property type="entry name" value="DUF5382_central"/>
</dbReference>
<dbReference type="PANTHER" id="PTHR38631">
    <property type="match status" value="1"/>
</dbReference>
<name>A0A6A5HUW2_CAERE</name>
<sequence>MELEPPDSYSKIVNLFYGRMLYLMESNMESDTATIAKYTNSETEILLCEHSKKSTFAELRRLIQLIHMYIKLVKQDSYSMQPSSDQLSVKFQLKYKATTAVNTDLKMEWHGEAFYDSNLQHFVYSSLDLKGDCASLPDEIPEHPMEPKENYINRLRSNLTEILFNSAFSTHTQTTYQSFVNSFLLDRTRVQLCEKNGETSERNEFSDFLFKRYGDVQTYTDHDYAITPFSDYQTDVIFTVIVSWKNGIILKERYRFRVEEAREKDGDQGWKAWWSTWVFVECPVNLTPKTDPEALKKIFIYQVCGSIPNMITNGPSTQSRASFLSHFMKKEEQGFHAQICEDNYKPIYKFSQFEKWLQTWTGEYDGAKLLESKVESFENFSFICIVHLMKNYGDHDKEWKKREFRMKAYYEVDRWLVKETKIGCDHF</sequence>
<dbReference type="RefSeq" id="XP_053591814.1">
    <property type="nucleotide sequence ID" value="XM_053723169.1"/>
</dbReference>
<gene>
    <name evidence="4" type="ORF">GCK72_001895</name>
</gene>
<dbReference type="InterPro" id="IPR048313">
    <property type="entry name" value="DUF5382_N"/>
</dbReference>
<evidence type="ECO:0000259" key="2">
    <source>
        <dbReference type="Pfam" id="PF20839"/>
    </source>
</evidence>
<dbReference type="Proteomes" id="UP000483820">
    <property type="component" value="Chromosome I"/>
</dbReference>
<reference evidence="4 5" key="1">
    <citation type="submission" date="2019-12" db="EMBL/GenBank/DDBJ databases">
        <title>Chromosome-level assembly of the Caenorhabditis remanei genome.</title>
        <authorList>
            <person name="Teterina A.A."/>
            <person name="Willis J.H."/>
            <person name="Phillips P.C."/>
        </authorList>
    </citation>
    <scope>NUCLEOTIDE SEQUENCE [LARGE SCALE GENOMIC DNA]</scope>
    <source>
        <strain evidence="4 5">PX506</strain>
        <tissue evidence="4">Whole organism</tissue>
    </source>
</reference>
<evidence type="ECO:0000313" key="5">
    <source>
        <dbReference type="Proteomes" id="UP000483820"/>
    </source>
</evidence>
<dbReference type="PANTHER" id="PTHR38631:SF2">
    <property type="entry name" value="DUF4263 DOMAIN-CONTAINING PROTEIN"/>
    <property type="match status" value="1"/>
</dbReference>
<dbReference type="EMBL" id="WUAV01000001">
    <property type="protein sequence ID" value="KAF1770077.1"/>
    <property type="molecule type" value="Genomic_DNA"/>
</dbReference>
<dbReference type="GeneID" id="9815458"/>
<protein>
    <submittedName>
        <fullName evidence="4">Uncharacterized protein</fullName>
    </submittedName>
</protein>
<feature type="domain" description="DUF5382" evidence="2">
    <location>
        <begin position="302"/>
        <end position="417"/>
    </location>
</feature>
<dbReference type="Pfam" id="PF20840">
    <property type="entry name" value="DUF5382_N"/>
    <property type="match status" value="1"/>
</dbReference>
<dbReference type="KEGG" id="crq:GCK72_001895"/>
<dbReference type="Pfam" id="PF17354">
    <property type="entry name" value="DUF5382"/>
    <property type="match status" value="1"/>
</dbReference>
<dbReference type="InterPro" id="IPR048314">
    <property type="entry name" value="DUF5382_C"/>
</dbReference>
<proteinExistence type="predicted"/>
<dbReference type="Pfam" id="PF20839">
    <property type="entry name" value="DUF5382_C"/>
    <property type="match status" value="1"/>
</dbReference>